<dbReference type="SMART" id="SM00830">
    <property type="entry name" value="CM_2"/>
    <property type="match status" value="1"/>
</dbReference>
<evidence type="ECO:0000256" key="1">
    <source>
        <dbReference type="ARBA" id="ARBA00023235"/>
    </source>
</evidence>
<dbReference type="InterPro" id="IPR051331">
    <property type="entry name" value="Chorismate_mutase-related"/>
</dbReference>
<dbReference type="Gene3D" id="1.20.59.10">
    <property type="entry name" value="Chorismate mutase"/>
    <property type="match status" value="1"/>
</dbReference>
<keyword evidence="4" id="KW-1185">Reference proteome</keyword>
<dbReference type="SUPFAM" id="SSF48600">
    <property type="entry name" value="Chorismate mutase II"/>
    <property type="match status" value="1"/>
</dbReference>
<dbReference type="InterPro" id="IPR036263">
    <property type="entry name" value="Chorismate_II_sf"/>
</dbReference>
<dbReference type="Pfam" id="PF01817">
    <property type="entry name" value="CM_2"/>
    <property type="match status" value="1"/>
</dbReference>
<sequence length="92" mass="10635">MSDKLNQLRVQIDAINDELLTILNKRAEIVIEIGKAKQEIGMQVFDPEREELILRSLCSRNNGLLTDGMIRTIFQQIFDEYSNLQRELISKG</sequence>
<dbReference type="PROSITE" id="PS51168">
    <property type="entry name" value="CHORISMATE_MUT_2"/>
    <property type="match status" value="1"/>
</dbReference>
<gene>
    <name evidence="3" type="ORF">K0T92_14675</name>
</gene>
<feature type="domain" description="Chorismate mutase" evidence="2">
    <location>
        <begin position="1"/>
        <end position="89"/>
    </location>
</feature>
<dbReference type="EC" id="5.4.99.5" evidence="3"/>
<protein>
    <submittedName>
        <fullName evidence="3">Chorismate mutase</fullName>
        <ecNumber evidence="3">5.4.99.5</ecNumber>
    </submittedName>
</protein>
<reference evidence="3 4" key="1">
    <citation type="submission" date="2021-07" db="EMBL/GenBank/DDBJ databases">
        <title>Paenibacillus radiodurans sp. nov., isolated from the southeastern edge of Tengger Desert.</title>
        <authorList>
            <person name="Zhang G."/>
        </authorList>
    </citation>
    <scope>NUCLEOTIDE SEQUENCE [LARGE SCALE GENOMIC DNA]</scope>
    <source>
        <strain evidence="3 4">DT7-4</strain>
    </source>
</reference>
<dbReference type="RefSeq" id="WP_219873235.1">
    <property type="nucleotide sequence ID" value="NZ_JAHZIJ010000010.1"/>
</dbReference>
<dbReference type="GO" id="GO:0004106">
    <property type="term" value="F:chorismate mutase activity"/>
    <property type="evidence" value="ECO:0007669"/>
    <property type="project" value="UniProtKB-EC"/>
</dbReference>
<dbReference type="PANTHER" id="PTHR38041:SF1">
    <property type="entry name" value="CHORISMATE MUTASE"/>
    <property type="match status" value="1"/>
</dbReference>
<name>A0ABS7D9Z5_9BACL</name>
<dbReference type="PANTHER" id="PTHR38041">
    <property type="entry name" value="CHORISMATE MUTASE"/>
    <property type="match status" value="1"/>
</dbReference>
<accession>A0ABS7D9Z5</accession>
<dbReference type="Proteomes" id="UP000812277">
    <property type="component" value="Unassembled WGS sequence"/>
</dbReference>
<dbReference type="InterPro" id="IPR036979">
    <property type="entry name" value="CM_dom_sf"/>
</dbReference>
<evidence type="ECO:0000313" key="3">
    <source>
        <dbReference type="EMBL" id="MBW7475988.1"/>
    </source>
</evidence>
<proteinExistence type="predicted"/>
<dbReference type="InterPro" id="IPR002701">
    <property type="entry name" value="CM_II_prokaryot"/>
</dbReference>
<organism evidence="3 4">
    <name type="scientific">Paenibacillus oenotherae</name>
    <dbReference type="NCBI Taxonomy" id="1435645"/>
    <lineage>
        <taxon>Bacteria</taxon>
        <taxon>Bacillati</taxon>
        <taxon>Bacillota</taxon>
        <taxon>Bacilli</taxon>
        <taxon>Bacillales</taxon>
        <taxon>Paenibacillaceae</taxon>
        <taxon>Paenibacillus</taxon>
    </lineage>
</organism>
<evidence type="ECO:0000313" key="4">
    <source>
        <dbReference type="Proteomes" id="UP000812277"/>
    </source>
</evidence>
<comment type="caution">
    <text evidence="3">The sequence shown here is derived from an EMBL/GenBank/DDBJ whole genome shotgun (WGS) entry which is preliminary data.</text>
</comment>
<evidence type="ECO:0000259" key="2">
    <source>
        <dbReference type="PROSITE" id="PS51168"/>
    </source>
</evidence>
<dbReference type="EMBL" id="JAHZIJ010000010">
    <property type="protein sequence ID" value="MBW7475988.1"/>
    <property type="molecule type" value="Genomic_DNA"/>
</dbReference>
<keyword evidence="1 3" id="KW-0413">Isomerase</keyword>